<dbReference type="InterPro" id="IPR011663">
    <property type="entry name" value="UTRA"/>
</dbReference>
<evidence type="ECO:0000256" key="3">
    <source>
        <dbReference type="ARBA" id="ARBA00023163"/>
    </source>
</evidence>
<gene>
    <name evidence="5" type="ORF">BJF95_07250</name>
</gene>
<dbReference type="Gene3D" id="1.10.10.10">
    <property type="entry name" value="Winged helix-like DNA-binding domain superfamily/Winged helix DNA-binding domain"/>
    <property type="match status" value="1"/>
</dbReference>
<dbReference type="GO" id="GO:0045892">
    <property type="term" value="P:negative regulation of DNA-templated transcription"/>
    <property type="evidence" value="ECO:0007669"/>
    <property type="project" value="TreeGrafter"/>
</dbReference>
<evidence type="ECO:0000256" key="2">
    <source>
        <dbReference type="ARBA" id="ARBA00023125"/>
    </source>
</evidence>
<dbReference type="EMBL" id="MKIM01000027">
    <property type="protein sequence ID" value="OLP44333.1"/>
    <property type="molecule type" value="Genomic_DNA"/>
</dbReference>
<reference evidence="5 6" key="1">
    <citation type="submission" date="2016-09" db="EMBL/GenBank/DDBJ databases">
        <title>Rhizobium oryziradicis sp. nov., isolated from the root of rice.</title>
        <authorList>
            <person name="Zhao J."/>
            <person name="Zhang X."/>
        </authorList>
    </citation>
    <scope>NUCLEOTIDE SEQUENCE [LARGE SCALE GENOMIC DNA]</scope>
    <source>
        <strain evidence="5 6">N19</strain>
    </source>
</reference>
<dbReference type="InterPro" id="IPR050679">
    <property type="entry name" value="Bact_HTH_transcr_reg"/>
</dbReference>
<dbReference type="PANTHER" id="PTHR44846:SF1">
    <property type="entry name" value="MANNOSYL-D-GLYCERATE TRANSPORT_METABOLISM SYSTEM REPRESSOR MNGR-RELATED"/>
    <property type="match status" value="1"/>
</dbReference>
<sequence length="246" mass="27080">MEYPHYARAVDDRLPAYLQLRDRLAGQIAAGTWRVDEALPSENVLAQQTGLSVGTVRRAMQALVDEGLLERRRGSGTFLKKPAFDASLFRFFSVQLPDGQGTIPSSRLTSRQIAPAPEPFRALFGDVEAIHIERLRGVSGQVLLAEDIWIPSSRFAGFESMPEAEIGPLLYPVYMSRFGVLVARIVDDVSFSTADGKMAERLGLPQGAPLAVVERIAYAPDGMPVEWRVACGSATWFRYRSRIGPG</sequence>
<dbReference type="PROSITE" id="PS50949">
    <property type="entry name" value="HTH_GNTR"/>
    <property type="match status" value="1"/>
</dbReference>
<dbReference type="SMART" id="SM00866">
    <property type="entry name" value="UTRA"/>
    <property type="match status" value="1"/>
</dbReference>
<dbReference type="InterPro" id="IPR000524">
    <property type="entry name" value="Tscrpt_reg_HTH_GntR"/>
</dbReference>
<comment type="caution">
    <text evidence="5">The sequence shown here is derived from an EMBL/GenBank/DDBJ whole genome shotgun (WGS) entry which is preliminary data.</text>
</comment>
<evidence type="ECO:0000313" key="6">
    <source>
        <dbReference type="Proteomes" id="UP000186894"/>
    </source>
</evidence>
<keyword evidence="2" id="KW-0238">DNA-binding</keyword>
<organism evidence="5 6">
    <name type="scientific">Rhizobium oryziradicis</name>
    <dbReference type="NCBI Taxonomy" id="1867956"/>
    <lineage>
        <taxon>Bacteria</taxon>
        <taxon>Pseudomonadati</taxon>
        <taxon>Pseudomonadota</taxon>
        <taxon>Alphaproteobacteria</taxon>
        <taxon>Hyphomicrobiales</taxon>
        <taxon>Rhizobiaceae</taxon>
        <taxon>Rhizobium/Agrobacterium group</taxon>
        <taxon>Rhizobium</taxon>
    </lineage>
</organism>
<dbReference type="InterPro" id="IPR036388">
    <property type="entry name" value="WH-like_DNA-bd_sf"/>
</dbReference>
<dbReference type="PANTHER" id="PTHR44846">
    <property type="entry name" value="MANNOSYL-D-GLYCERATE TRANSPORT/METABOLISM SYSTEM REPRESSOR MNGR-RELATED"/>
    <property type="match status" value="1"/>
</dbReference>
<dbReference type="Pfam" id="PF07702">
    <property type="entry name" value="UTRA"/>
    <property type="match status" value="1"/>
</dbReference>
<protein>
    <submittedName>
        <fullName evidence="5">GntR family transcriptional regulator</fullName>
    </submittedName>
</protein>
<dbReference type="GO" id="GO:0003700">
    <property type="term" value="F:DNA-binding transcription factor activity"/>
    <property type="evidence" value="ECO:0007669"/>
    <property type="project" value="InterPro"/>
</dbReference>
<dbReference type="STRING" id="1867956.BJF95_07250"/>
<dbReference type="CDD" id="cd07377">
    <property type="entry name" value="WHTH_GntR"/>
    <property type="match status" value="1"/>
</dbReference>
<keyword evidence="6" id="KW-1185">Reference proteome</keyword>
<evidence type="ECO:0000313" key="5">
    <source>
        <dbReference type="EMBL" id="OLP44333.1"/>
    </source>
</evidence>
<dbReference type="SMART" id="SM00345">
    <property type="entry name" value="HTH_GNTR"/>
    <property type="match status" value="1"/>
</dbReference>
<dbReference type="Pfam" id="PF00392">
    <property type="entry name" value="GntR"/>
    <property type="match status" value="1"/>
</dbReference>
<accession>A0A1Q8ZQI3</accession>
<keyword evidence="3" id="KW-0804">Transcription</keyword>
<dbReference type="RefSeq" id="WP_075639840.1">
    <property type="nucleotide sequence ID" value="NZ_MKIM01000027.1"/>
</dbReference>
<keyword evidence="1" id="KW-0805">Transcription regulation</keyword>
<dbReference type="Gene3D" id="3.40.1410.10">
    <property type="entry name" value="Chorismate lyase-like"/>
    <property type="match status" value="1"/>
</dbReference>
<dbReference type="InterPro" id="IPR028978">
    <property type="entry name" value="Chorismate_lyase_/UTRA_dom_sf"/>
</dbReference>
<name>A0A1Q8ZQI3_9HYPH</name>
<proteinExistence type="predicted"/>
<dbReference type="GO" id="GO:0003677">
    <property type="term" value="F:DNA binding"/>
    <property type="evidence" value="ECO:0007669"/>
    <property type="project" value="UniProtKB-KW"/>
</dbReference>
<dbReference type="OrthoDB" id="7173258at2"/>
<feature type="domain" description="HTH gntR-type" evidence="4">
    <location>
        <begin position="14"/>
        <end position="82"/>
    </location>
</feature>
<dbReference type="SUPFAM" id="SSF64288">
    <property type="entry name" value="Chorismate lyase-like"/>
    <property type="match status" value="1"/>
</dbReference>
<evidence type="ECO:0000259" key="4">
    <source>
        <dbReference type="PROSITE" id="PS50949"/>
    </source>
</evidence>
<dbReference type="InterPro" id="IPR036390">
    <property type="entry name" value="WH_DNA-bd_sf"/>
</dbReference>
<dbReference type="PRINTS" id="PR00035">
    <property type="entry name" value="HTHGNTR"/>
</dbReference>
<dbReference type="Proteomes" id="UP000186894">
    <property type="component" value="Unassembled WGS sequence"/>
</dbReference>
<dbReference type="SUPFAM" id="SSF46785">
    <property type="entry name" value="Winged helix' DNA-binding domain"/>
    <property type="match status" value="1"/>
</dbReference>
<dbReference type="AlphaFoldDB" id="A0A1Q8ZQI3"/>
<evidence type="ECO:0000256" key="1">
    <source>
        <dbReference type="ARBA" id="ARBA00023015"/>
    </source>
</evidence>